<dbReference type="RefSeq" id="WP_087628849.1">
    <property type="nucleotide sequence ID" value="NZ_FCNZ02000002.1"/>
</dbReference>
<gene>
    <name evidence="3" type="ORF">AWB66_00651</name>
</gene>
<keyword evidence="2" id="KW-0732">Signal</keyword>
<reference evidence="3" key="1">
    <citation type="submission" date="2016-01" db="EMBL/GenBank/DDBJ databases">
        <authorList>
            <person name="Peeters Charlotte."/>
        </authorList>
    </citation>
    <scope>NUCLEOTIDE SEQUENCE</scope>
    <source>
        <strain evidence="3">LMG 22936</strain>
    </source>
</reference>
<keyword evidence="3" id="KW-0449">Lipoprotein</keyword>
<evidence type="ECO:0000256" key="1">
    <source>
        <dbReference type="SAM" id="MobiDB-lite"/>
    </source>
</evidence>
<dbReference type="EMBL" id="FCNZ02000002">
    <property type="protein sequence ID" value="SAL16180.1"/>
    <property type="molecule type" value="Genomic_DNA"/>
</dbReference>
<dbReference type="Proteomes" id="UP000054717">
    <property type="component" value="Unassembled WGS sequence"/>
</dbReference>
<evidence type="ECO:0000313" key="4">
    <source>
        <dbReference type="Proteomes" id="UP000054717"/>
    </source>
</evidence>
<sequence length="120" mass="12827">MKKAAWFRGVSLSVCALSAAALLAACTMDPPGPSPIYSRLPSAQTQPQQPLSKDEQQRYNQIDQQVLAEQKQAMAADAAAQAWSQYYRAPVSIYGGYSSGGWGGGPYWGTGIGFGTGYSW</sequence>
<feature type="compositionally biased region" description="Polar residues" evidence="1">
    <location>
        <begin position="41"/>
        <end position="51"/>
    </location>
</feature>
<dbReference type="AlphaFoldDB" id="A0A158FAY0"/>
<dbReference type="PROSITE" id="PS51257">
    <property type="entry name" value="PROKAR_LIPOPROTEIN"/>
    <property type="match status" value="1"/>
</dbReference>
<proteinExistence type="predicted"/>
<name>A0A158FAY0_9BURK</name>
<dbReference type="STRING" id="326475.AWB66_00651"/>
<feature type="chain" id="PRO_5011109391" evidence="2">
    <location>
        <begin position="25"/>
        <end position="120"/>
    </location>
</feature>
<organism evidence="3 4">
    <name type="scientific">Caballeronia telluris</name>
    <dbReference type="NCBI Taxonomy" id="326475"/>
    <lineage>
        <taxon>Bacteria</taxon>
        <taxon>Pseudomonadati</taxon>
        <taxon>Pseudomonadota</taxon>
        <taxon>Betaproteobacteria</taxon>
        <taxon>Burkholderiales</taxon>
        <taxon>Burkholderiaceae</taxon>
        <taxon>Caballeronia</taxon>
    </lineage>
</organism>
<accession>A0A158FAY0</accession>
<feature type="signal peptide" evidence="2">
    <location>
        <begin position="1"/>
        <end position="24"/>
    </location>
</feature>
<feature type="region of interest" description="Disordered" evidence="1">
    <location>
        <begin position="35"/>
        <end position="60"/>
    </location>
</feature>
<protein>
    <submittedName>
        <fullName evidence="3">Lipoprotein</fullName>
    </submittedName>
</protein>
<keyword evidence="4" id="KW-1185">Reference proteome</keyword>
<comment type="caution">
    <text evidence="3">The sequence shown here is derived from an EMBL/GenBank/DDBJ whole genome shotgun (WGS) entry which is preliminary data.</text>
</comment>
<evidence type="ECO:0000313" key="3">
    <source>
        <dbReference type="EMBL" id="SAL16180.1"/>
    </source>
</evidence>
<evidence type="ECO:0000256" key="2">
    <source>
        <dbReference type="SAM" id="SignalP"/>
    </source>
</evidence>